<dbReference type="OrthoDB" id="6437707at2759"/>
<dbReference type="InterPro" id="IPR043502">
    <property type="entry name" value="DNA/RNA_pol_sf"/>
</dbReference>
<dbReference type="EMBL" id="BGPR01001192">
    <property type="protein sequence ID" value="GBM47760.1"/>
    <property type="molecule type" value="Genomic_DNA"/>
</dbReference>
<dbReference type="InterPro" id="IPR000477">
    <property type="entry name" value="RT_dom"/>
</dbReference>
<organism evidence="2 3">
    <name type="scientific">Araneus ventricosus</name>
    <name type="common">Orbweaver spider</name>
    <name type="synonym">Epeira ventricosa</name>
    <dbReference type="NCBI Taxonomy" id="182803"/>
    <lineage>
        <taxon>Eukaryota</taxon>
        <taxon>Metazoa</taxon>
        <taxon>Ecdysozoa</taxon>
        <taxon>Arthropoda</taxon>
        <taxon>Chelicerata</taxon>
        <taxon>Arachnida</taxon>
        <taxon>Araneae</taxon>
        <taxon>Araneomorphae</taxon>
        <taxon>Entelegynae</taxon>
        <taxon>Araneoidea</taxon>
        <taxon>Araneidae</taxon>
        <taxon>Araneus</taxon>
    </lineage>
</organism>
<dbReference type="Proteomes" id="UP000499080">
    <property type="component" value="Unassembled WGS sequence"/>
</dbReference>
<dbReference type="PROSITE" id="PS50878">
    <property type="entry name" value="RT_POL"/>
    <property type="match status" value="1"/>
</dbReference>
<evidence type="ECO:0000313" key="2">
    <source>
        <dbReference type="EMBL" id="GBM47760.1"/>
    </source>
</evidence>
<accession>A0A4Y2G213</accession>
<name>A0A4Y2G213_ARAVE</name>
<dbReference type="CDD" id="cd01650">
    <property type="entry name" value="RT_nLTR_like"/>
    <property type="match status" value="1"/>
</dbReference>
<comment type="caution">
    <text evidence="2">The sequence shown here is derived from an EMBL/GenBank/DDBJ whole genome shotgun (WGS) entry which is preliminary data.</text>
</comment>
<gene>
    <name evidence="2" type="primary">R1A1-elementORF2_131</name>
    <name evidence="2" type="ORF">AVEN_237987_1</name>
</gene>
<evidence type="ECO:0000313" key="3">
    <source>
        <dbReference type="Proteomes" id="UP000499080"/>
    </source>
</evidence>
<evidence type="ECO:0000259" key="1">
    <source>
        <dbReference type="PROSITE" id="PS50878"/>
    </source>
</evidence>
<dbReference type="SUPFAM" id="SSF56672">
    <property type="entry name" value="DNA/RNA polymerases"/>
    <property type="match status" value="1"/>
</dbReference>
<dbReference type="AlphaFoldDB" id="A0A4Y2G213"/>
<feature type="non-terminal residue" evidence="2">
    <location>
        <position position="506"/>
    </location>
</feature>
<dbReference type="PANTHER" id="PTHR33481">
    <property type="entry name" value="REVERSE TRANSCRIPTASE"/>
    <property type="match status" value="1"/>
</dbReference>
<proteinExistence type="predicted"/>
<keyword evidence="3" id="KW-1185">Reference proteome</keyword>
<feature type="domain" description="Reverse transcriptase" evidence="1">
    <location>
        <begin position="131"/>
        <end position="338"/>
    </location>
</feature>
<sequence>MDGLTAARRSRRTNLLGSTLTHPNKRQFQLNAVRKEDGSLTTTIEEALHELLRYHFPDDAHQDSPAQADIRRNCRIPPSSPVDPPFSHLEVKMAVGEIRSKKAPGPDGLYGDVIKAAFAINPNYLVDLFNCCLERGYFPKRWRTARLVLFNKPKKDDMDPSAFRPICLLDALGKVLDKLVTKRLYFHLLSHQHLHSMQFGFMPGKSATDAVLELKSWIHTARAEEKHSVFISLDIQSAFSRGSNSGPLLWLLIANDALRLTFEDDIKILAYADDFYLFVAASGKHTIQKKVQTALATLEHWSQGAKVQFAHSKTELIPFGKKGRQKHPPYCSFSGKAIKLNRCMRILGVILDDRLNGMAHISHVGDRMSRILNRLTIAKTRRGLSGRVLKVLYKRALERLLVYASPTWWTGTVRQVTKLTSIQRKALLAVTGAFRTTSTIALQVTSGIEPIDLVCEKEQAIYWAKHSAPTVSFLGVGLGNPNLDLHHETWQHPGGIPAISWDKDSR</sequence>
<dbReference type="PANTHER" id="PTHR33481:SF1">
    <property type="entry name" value="ENDONUCLEASE_EXONUCLEASE_PHOSPHATASE DOMAIN-CONTAINING PROTEIN-RELATED"/>
    <property type="match status" value="1"/>
</dbReference>
<dbReference type="Pfam" id="PF00078">
    <property type="entry name" value="RVT_1"/>
    <property type="match status" value="1"/>
</dbReference>
<reference evidence="2 3" key="1">
    <citation type="journal article" date="2019" name="Sci. Rep.">
        <title>Orb-weaving spider Araneus ventricosus genome elucidates the spidroin gene catalogue.</title>
        <authorList>
            <person name="Kono N."/>
            <person name="Nakamura H."/>
            <person name="Ohtoshi R."/>
            <person name="Moran D.A.P."/>
            <person name="Shinohara A."/>
            <person name="Yoshida Y."/>
            <person name="Fujiwara M."/>
            <person name="Mori M."/>
            <person name="Tomita M."/>
            <person name="Arakawa K."/>
        </authorList>
    </citation>
    <scope>NUCLEOTIDE SEQUENCE [LARGE SCALE GENOMIC DNA]</scope>
</reference>
<protein>
    <recommendedName>
        <fullName evidence="1">Reverse transcriptase domain-containing protein</fullName>
    </recommendedName>
</protein>
<dbReference type="GO" id="GO:0071897">
    <property type="term" value="P:DNA biosynthetic process"/>
    <property type="evidence" value="ECO:0007669"/>
    <property type="project" value="UniProtKB-ARBA"/>
</dbReference>